<sequence length="142" mass="15905">MSRLFCRSRDPESRGGRCLSGFAHGLFGLVAVIVIALVFGAVAQWAWNMTMPVLFHLPVLTFVQAVALLVLARLLTGRIHGRHHRRCGERSGRRCGWWRCGEESGARGGPPRPDGSLYAEWWWDEGESAFSAYQARRRAPQA</sequence>
<accession>A0A1J5RK94</accession>
<evidence type="ECO:0000313" key="2">
    <source>
        <dbReference type="EMBL" id="OIQ92516.1"/>
    </source>
</evidence>
<keyword evidence="1" id="KW-0812">Transmembrane</keyword>
<feature type="transmembrane region" description="Helical" evidence="1">
    <location>
        <begin position="21"/>
        <end position="47"/>
    </location>
</feature>
<organism evidence="2">
    <name type="scientific">mine drainage metagenome</name>
    <dbReference type="NCBI Taxonomy" id="410659"/>
    <lineage>
        <taxon>unclassified sequences</taxon>
        <taxon>metagenomes</taxon>
        <taxon>ecological metagenomes</taxon>
    </lineage>
</organism>
<protein>
    <submittedName>
        <fullName evidence="2">Uncharacterized protein</fullName>
    </submittedName>
</protein>
<keyword evidence="1" id="KW-0472">Membrane</keyword>
<gene>
    <name evidence="2" type="ORF">GALL_255080</name>
</gene>
<comment type="caution">
    <text evidence="2">The sequence shown here is derived from an EMBL/GenBank/DDBJ whole genome shotgun (WGS) entry which is preliminary data.</text>
</comment>
<dbReference type="AlphaFoldDB" id="A0A1J5RK94"/>
<evidence type="ECO:0000256" key="1">
    <source>
        <dbReference type="SAM" id="Phobius"/>
    </source>
</evidence>
<name>A0A1J5RK94_9ZZZZ</name>
<feature type="transmembrane region" description="Helical" evidence="1">
    <location>
        <begin position="53"/>
        <end position="76"/>
    </location>
</feature>
<reference evidence="2" key="1">
    <citation type="submission" date="2016-10" db="EMBL/GenBank/DDBJ databases">
        <title>Sequence of Gallionella enrichment culture.</title>
        <authorList>
            <person name="Poehlein A."/>
            <person name="Muehling M."/>
            <person name="Daniel R."/>
        </authorList>
    </citation>
    <scope>NUCLEOTIDE SEQUENCE</scope>
</reference>
<keyword evidence="1" id="KW-1133">Transmembrane helix</keyword>
<dbReference type="EMBL" id="MLJW01000229">
    <property type="protein sequence ID" value="OIQ92516.1"/>
    <property type="molecule type" value="Genomic_DNA"/>
</dbReference>
<proteinExistence type="predicted"/>